<dbReference type="InterPro" id="IPR001041">
    <property type="entry name" value="2Fe-2S_ferredoxin-type"/>
</dbReference>
<feature type="domain" description="FAD-binding FR-type" evidence="10">
    <location>
        <begin position="16"/>
        <end position="120"/>
    </location>
</feature>
<dbReference type="EMBL" id="AWOR01000056">
    <property type="protein sequence ID" value="KGH27916.1"/>
    <property type="molecule type" value="Genomic_DNA"/>
</dbReference>
<feature type="domain" description="2Fe-2S ferredoxin-type" evidence="9">
    <location>
        <begin position="248"/>
        <end position="333"/>
    </location>
</feature>
<dbReference type="InterPro" id="IPR039261">
    <property type="entry name" value="FNR_nucleotide-bd"/>
</dbReference>
<dbReference type="InterPro" id="IPR012675">
    <property type="entry name" value="Beta-grasp_dom_sf"/>
</dbReference>
<dbReference type="Gene3D" id="3.10.20.30">
    <property type="match status" value="1"/>
</dbReference>
<keyword evidence="7" id="KW-0408">Iron</keyword>
<comment type="cofactor">
    <cofactor evidence="1">
        <name>FMN</name>
        <dbReference type="ChEBI" id="CHEBI:58210"/>
    </cofactor>
</comment>
<dbReference type="GO" id="GO:0046872">
    <property type="term" value="F:metal ion binding"/>
    <property type="evidence" value="ECO:0007669"/>
    <property type="project" value="UniProtKB-KW"/>
</dbReference>
<dbReference type="InterPro" id="IPR036010">
    <property type="entry name" value="2Fe-2S_ferredoxin-like_sf"/>
</dbReference>
<dbReference type="PROSITE" id="PS51384">
    <property type="entry name" value="FAD_FR"/>
    <property type="match status" value="1"/>
</dbReference>
<dbReference type="Pfam" id="PF00111">
    <property type="entry name" value="Fer2"/>
    <property type="match status" value="1"/>
</dbReference>
<evidence type="ECO:0000313" key="12">
    <source>
        <dbReference type="Proteomes" id="UP000029553"/>
    </source>
</evidence>
<dbReference type="GO" id="GO:0016491">
    <property type="term" value="F:oxidoreductase activity"/>
    <property type="evidence" value="ECO:0007669"/>
    <property type="project" value="UniProtKB-KW"/>
</dbReference>
<dbReference type="PROSITE" id="PS00197">
    <property type="entry name" value="2FE2S_FER_1"/>
    <property type="match status" value="1"/>
</dbReference>
<evidence type="ECO:0000259" key="9">
    <source>
        <dbReference type="PROSITE" id="PS51085"/>
    </source>
</evidence>
<dbReference type="SUPFAM" id="SSF52343">
    <property type="entry name" value="Ferredoxin reductase-like, C-terminal NADP-linked domain"/>
    <property type="match status" value="1"/>
</dbReference>
<comment type="caution">
    <text evidence="11">The sequence shown here is derived from an EMBL/GenBank/DDBJ whole genome shotgun (WGS) entry which is preliminary data.</text>
</comment>
<evidence type="ECO:0000256" key="4">
    <source>
        <dbReference type="ARBA" id="ARBA00022714"/>
    </source>
</evidence>
<evidence type="ECO:0000256" key="6">
    <source>
        <dbReference type="ARBA" id="ARBA00023002"/>
    </source>
</evidence>
<evidence type="ECO:0000256" key="8">
    <source>
        <dbReference type="ARBA" id="ARBA00023014"/>
    </source>
</evidence>
<evidence type="ECO:0000256" key="7">
    <source>
        <dbReference type="ARBA" id="ARBA00023004"/>
    </source>
</evidence>
<dbReference type="InterPro" id="IPR017938">
    <property type="entry name" value="Riboflavin_synthase-like_b-brl"/>
</dbReference>
<dbReference type="InterPro" id="IPR006058">
    <property type="entry name" value="2Fe2S_fd_BS"/>
</dbReference>
<dbReference type="InterPro" id="IPR054582">
    <property type="entry name" value="DmmA-like_N"/>
</dbReference>
<evidence type="ECO:0000256" key="3">
    <source>
        <dbReference type="ARBA" id="ARBA00022643"/>
    </source>
</evidence>
<proteinExistence type="predicted"/>
<accession>A0A096FC17</accession>
<keyword evidence="8" id="KW-0411">Iron-sulfur</keyword>
<sequence length="333" mass="36767">MTLSVRERLWLFNRESLMLELVVQRRVQEAEDIISLDFISAQGMVLPAFAPGAHIDLHLSNGLIRQYSLCHPSESQSSGKYTIAVQREKESRGGSISVHEQLTVGSRVQASEPRNLFELVPAARKHLLLAGGIGITPLICMAQALALKQHDFELHYFCRSQARAAFGDLLRSESLARSVHLHLDGNADVHLAEILKRPDSDTHIYVCGPSGFMDCVLATASERDWPSSNVHKEFFAVDSSPQEGDQLFEVQIASTGRRYEIPVGASVFEVLDQAGLDIPVSCEQGICGTCVTQVLDGIPDHRDQYLTDAEKAMNKCFTPCCSRAHSKLLVLDL</sequence>
<name>A0A096FC17_COMTE</name>
<dbReference type="SUPFAM" id="SSF63380">
    <property type="entry name" value="Riboflavin synthase domain-like"/>
    <property type="match status" value="1"/>
</dbReference>
<evidence type="ECO:0000259" key="10">
    <source>
        <dbReference type="PROSITE" id="PS51384"/>
    </source>
</evidence>
<dbReference type="PANTHER" id="PTHR47354:SF1">
    <property type="entry name" value="CARNITINE MONOOXYGENASE REDUCTASE SUBUNIT"/>
    <property type="match status" value="1"/>
</dbReference>
<dbReference type="PROSITE" id="PS51085">
    <property type="entry name" value="2FE2S_FER_2"/>
    <property type="match status" value="1"/>
</dbReference>
<dbReference type="Gene3D" id="2.40.30.10">
    <property type="entry name" value="Translation factors"/>
    <property type="match status" value="1"/>
</dbReference>
<dbReference type="AlphaFoldDB" id="A0A096FC17"/>
<keyword evidence="3" id="KW-0288">FMN</keyword>
<dbReference type="InterPro" id="IPR017927">
    <property type="entry name" value="FAD-bd_FR_type"/>
</dbReference>
<keyword evidence="6" id="KW-0560">Oxidoreductase</keyword>
<gene>
    <name evidence="11" type="ORF">P353_16780</name>
</gene>
<keyword evidence="4" id="KW-0001">2Fe-2S</keyword>
<dbReference type="SUPFAM" id="SSF54292">
    <property type="entry name" value="2Fe-2S ferredoxin-like"/>
    <property type="match status" value="1"/>
</dbReference>
<keyword evidence="5" id="KW-0479">Metal-binding</keyword>
<evidence type="ECO:0000313" key="11">
    <source>
        <dbReference type="EMBL" id="KGH27916.1"/>
    </source>
</evidence>
<dbReference type="CDD" id="cd00207">
    <property type="entry name" value="fer2"/>
    <property type="match status" value="1"/>
</dbReference>
<dbReference type="Proteomes" id="UP000029553">
    <property type="component" value="Unassembled WGS sequence"/>
</dbReference>
<dbReference type="Gene3D" id="3.40.50.80">
    <property type="entry name" value="Nucleotide-binding domain of ferredoxin-NADP reductase (FNR) module"/>
    <property type="match status" value="1"/>
</dbReference>
<evidence type="ECO:0000256" key="2">
    <source>
        <dbReference type="ARBA" id="ARBA00022630"/>
    </source>
</evidence>
<dbReference type="GO" id="GO:0051537">
    <property type="term" value="F:2 iron, 2 sulfur cluster binding"/>
    <property type="evidence" value="ECO:0007669"/>
    <property type="project" value="UniProtKB-KW"/>
</dbReference>
<organism evidence="11 12">
    <name type="scientific">Comamonas testosteroni</name>
    <name type="common">Pseudomonas testosteroni</name>
    <dbReference type="NCBI Taxonomy" id="285"/>
    <lineage>
        <taxon>Bacteria</taxon>
        <taxon>Pseudomonadati</taxon>
        <taxon>Pseudomonadota</taxon>
        <taxon>Betaproteobacteria</taxon>
        <taxon>Burkholderiales</taxon>
        <taxon>Comamonadaceae</taxon>
        <taxon>Comamonas</taxon>
    </lineage>
</organism>
<evidence type="ECO:0000256" key="1">
    <source>
        <dbReference type="ARBA" id="ARBA00001917"/>
    </source>
</evidence>
<evidence type="ECO:0000256" key="5">
    <source>
        <dbReference type="ARBA" id="ARBA00022723"/>
    </source>
</evidence>
<dbReference type="CDD" id="cd06185">
    <property type="entry name" value="PDR_like"/>
    <property type="match status" value="1"/>
</dbReference>
<dbReference type="PANTHER" id="PTHR47354">
    <property type="entry name" value="NADH OXIDOREDUCTASE HCR"/>
    <property type="match status" value="1"/>
</dbReference>
<dbReference type="Pfam" id="PF22290">
    <property type="entry name" value="DmmA-like_N"/>
    <property type="match status" value="1"/>
</dbReference>
<keyword evidence="2" id="KW-0285">Flavoprotein</keyword>
<reference evidence="11 12" key="1">
    <citation type="submission" date="2013-09" db="EMBL/GenBank/DDBJ databases">
        <title>High correlation between genotypes and phenotypes of environmental bacteria Comamonas testosteroni strains.</title>
        <authorList>
            <person name="Liu L."/>
            <person name="Zhu W."/>
            <person name="Xia X."/>
            <person name="Xu B."/>
            <person name="Luo M."/>
            <person name="Wang G."/>
        </authorList>
    </citation>
    <scope>NUCLEOTIDE SEQUENCE [LARGE SCALE GENOMIC DNA]</scope>
    <source>
        <strain evidence="11 12">JL40</strain>
    </source>
</reference>
<protein>
    <submittedName>
        <fullName evidence="11">Ferredoxin</fullName>
    </submittedName>
</protein>
<dbReference type="InterPro" id="IPR050415">
    <property type="entry name" value="MRET"/>
</dbReference>
<dbReference type="PRINTS" id="PR00409">
    <property type="entry name" value="PHDIOXRDTASE"/>
</dbReference>